<keyword evidence="8" id="KW-1185">Reference proteome</keyword>
<name>A0A9P3HLM2_9FUNG</name>
<dbReference type="PANTHER" id="PTHR47356:SF2">
    <property type="entry name" value="FAD-BINDING DOMAIN-CONTAINING PROTEIN-RELATED"/>
    <property type="match status" value="1"/>
</dbReference>
<feature type="compositionally biased region" description="Low complexity" evidence="5">
    <location>
        <begin position="347"/>
        <end position="359"/>
    </location>
</feature>
<feature type="compositionally biased region" description="Basic residues" evidence="5">
    <location>
        <begin position="666"/>
        <end position="678"/>
    </location>
</feature>
<evidence type="ECO:0000256" key="1">
    <source>
        <dbReference type="ARBA" id="ARBA00007992"/>
    </source>
</evidence>
<dbReference type="AlphaFoldDB" id="A0A9P3HLM2"/>
<keyword evidence="2" id="KW-0285">Flavoprotein</keyword>
<feature type="domain" description="FAD-binding" evidence="6">
    <location>
        <begin position="6"/>
        <end position="202"/>
    </location>
</feature>
<protein>
    <recommendedName>
        <fullName evidence="6">FAD-binding domain-containing protein</fullName>
    </recommendedName>
</protein>
<sequence length="819" mass="88693">MAPPQFKVIIAGGGIAGLSLGVMLERAGIDYVILEATHQIQALGGIVYLGPPLMRVMEQLGLLEDLLRNSNYLTGITMLDHELRRMCRFNTDHAKERYGYSALTIVRPKLYDILLSRIPAYKILFGKRVISSDLSAAVLNNDSLLELSYKNSDTESDQNNRSILVRCEDGSSYAGDILVGADGGSSPIRESMYRDIQKAAAAAKAASVSGRSSSAVKETTLHPSDYAHSRVDQQCISGITEPMAATAYPVLRSKNCELMLVLPKDANCAIWFVPMIENRFGWGVTTSIVRSRSRSTRPPAEGAGESTGRASLESRFEGSGVGSGGNSGSRAFREHYSSVAPIEATLMSSSSLSMPSSSSGKGRTSRENMKEQFKNAPGGASSSTGPTLQRTIATGSQSTLKSSDRESIRLPGGVVPAGGLKAPKHATLLQPVESVIHQLAALDMDEQKHQLEQLQEMALDRTWSTLDQSLTIEESIQDQASPFGGTLRDLVDATSKKMISVVVVEEKCYRTWYHGRTLLIGDACHKLQTSSNHGPTQAILDSISLANLLSKLQTNRSGAIKELFHTHFQQRNPNVKDAIWASSKQDQLLFNRKVTGRMIRKLSSSNFAEKIMIRMLDRTFASRPTLDFLQPVPERLTSLDGRSSFSSFSVNGASVHGGKKPFGFLGKKKRGTGPYHRRTGSEPSASTPGGSLHGGYFESDNENEEGETSELDLATAFSMSSFAMPPPPPIFPTFAPKASQYTVGGSGRALGSIQELGRNAQQTVVETSMTAGAGSGTRGSNEAMAIEEDDDLSYEFNRKKSPWRLFKGRSNNGHTQVVA</sequence>
<dbReference type="InterPro" id="IPR036188">
    <property type="entry name" value="FAD/NAD-bd_sf"/>
</dbReference>
<evidence type="ECO:0000256" key="2">
    <source>
        <dbReference type="ARBA" id="ARBA00022630"/>
    </source>
</evidence>
<keyword evidence="3" id="KW-0274">FAD</keyword>
<evidence type="ECO:0000313" key="7">
    <source>
        <dbReference type="EMBL" id="GJJ78957.1"/>
    </source>
</evidence>
<dbReference type="PANTHER" id="PTHR47356">
    <property type="entry name" value="FAD-DEPENDENT MONOOXYGENASE ASQG-RELATED"/>
    <property type="match status" value="1"/>
</dbReference>
<feature type="compositionally biased region" description="Basic and acidic residues" evidence="5">
    <location>
        <begin position="364"/>
        <end position="373"/>
    </location>
</feature>
<gene>
    <name evidence="7" type="ORF">EMPS_11316</name>
</gene>
<dbReference type="InterPro" id="IPR002938">
    <property type="entry name" value="FAD-bd"/>
</dbReference>
<reference evidence="7" key="2">
    <citation type="journal article" date="2022" name="Microbiol. Resour. Announc.">
        <title>Whole-Genome Sequence of Entomortierella parvispora E1425, a Mucoromycotan Fungus Associated with Burkholderiaceae-Related Endosymbiotic Bacteria.</title>
        <authorList>
            <person name="Herlambang A."/>
            <person name="Guo Y."/>
            <person name="Takashima Y."/>
            <person name="Narisawa K."/>
            <person name="Ohta H."/>
            <person name="Nishizawa T."/>
        </authorList>
    </citation>
    <scope>NUCLEOTIDE SEQUENCE</scope>
    <source>
        <strain evidence="7">E1425</strain>
    </source>
</reference>
<feature type="compositionally biased region" description="Polar residues" evidence="5">
    <location>
        <begin position="380"/>
        <end position="401"/>
    </location>
</feature>
<dbReference type="OrthoDB" id="10508363at2759"/>
<dbReference type="InterPro" id="IPR050562">
    <property type="entry name" value="FAD_mOase_fung"/>
</dbReference>
<evidence type="ECO:0000256" key="3">
    <source>
        <dbReference type="ARBA" id="ARBA00022827"/>
    </source>
</evidence>
<dbReference type="Gene3D" id="3.50.50.60">
    <property type="entry name" value="FAD/NAD(P)-binding domain"/>
    <property type="match status" value="2"/>
</dbReference>
<dbReference type="EMBL" id="BQFW01000015">
    <property type="protein sequence ID" value="GJJ78957.1"/>
    <property type="molecule type" value="Genomic_DNA"/>
</dbReference>
<feature type="compositionally biased region" description="Acidic residues" evidence="5">
    <location>
        <begin position="699"/>
        <end position="709"/>
    </location>
</feature>
<evidence type="ECO:0000259" key="6">
    <source>
        <dbReference type="Pfam" id="PF01494"/>
    </source>
</evidence>
<feature type="region of interest" description="Disordered" evidence="5">
    <location>
        <begin position="347"/>
        <end position="410"/>
    </location>
</feature>
<dbReference type="Pfam" id="PF01494">
    <property type="entry name" value="FAD_binding_3"/>
    <property type="match status" value="1"/>
</dbReference>
<feature type="region of interest" description="Disordered" evidence="5">
    <location>
        <begin position="661"/>
        <end position="709"/>
    </location>
</feature>
<evidence type="ECO:0000313" key="8">
    <source>
        <dbReference type="Proteomes" id="UP000827284"/>
    </source>
</evidence>
<dbReference type="GO" id="GO:0004497">
    <property type="term" value="F:monooxygenase activity"/>
    <property type="evidence" value="ECO:0007669"/>
    <property type="project" value="InterPro"/>
</dbReference>
<keyword evidence="4" id="KW-0560">Oxidoreductase</keyword>
<proteinExistence type="inferred from homology"/>
<comment type="caution">
    <text evidence="7">The sequence shown here is derived from an EMBL/GenBank/DDBJ whole genome shotgun (WGS) entry which is preliminary data.</text>
</comment>
<evidence type="ECO:0000256" key="4">
    <source>
        <dbReference type="ARBA" id="ARBA00023002"/>
    </source>
</evidence>
<dbReference type="GO" id="GO:0071949">
    <property type="term" value="F:FAD binding"/>
    <property type="evidence" value="ECO:0007669"/>
    <property type="project" value="InterPro"/>
</dbReference>
<dbReference type="PRINTS" id="PR00420">
    <property type="entry name" value="RNGMNOXGNASE"/>
</dbReference>
<feature type="region of interest" description="Disordered" evidence="5">
    <location>
        <begin position="289"/>
        <end position="329"/>
    </location>
</feature>
<reference evidence="7" key="1">
    <citation type="submission" date="2021-11" db="EMBL/GenBank/DDBJ databases">
        <authorList>
            <person name="Herlambang A."/>
            <person name="Guo Y."/>
            <person name="Takashima Y."/>
            <person name="Nishizawa T."/>
        </authorList>
    </citation>
    <scope>NUCLEOTIDE SEQUENCE</scope>
    <source>
        <strain evidence="7">E1425</strain>
    </source>
</reference>
<accession>A0A9P3HLM2</accession>
<comment type="similarity">
    <text evidence="1">Belongs to the paxM FAD-dependent monooxygenase family.</text>
</comment>
<evidence type="ECO:0000256" key="5">
    <source>
        <dbReference type="SAM" id="MobiDB-lite"/>
    </source>
</evidence>
<organism evidence="7 8">
    <name type="scientific">Entomortierella parvispora</name>
    <dbReference type="NCBI Taxonomy" id="205924"/>
    <lineage>
        <taxon>Eukaryota</taxon>
        <taxon>Fungi</taxon>
        <taxon>Fungi incertae sedis</taxon>
        <taxon>Mucoromycota</taxon>
        <taxon>Mortierellomycotina</taxon>
        <taxon>Mortierellomycetes</taxon>
        <taxon>Mortierellales</taxon>
        <taxon>Mortierellaceae</taxon>
        <taxon>Entomortierella</taxon>
    </lineage>
</organism>
<dbReference type="SUPFAM" id="SSF51905">
    <property type="entry name" value="FAD/NAD(P)-binding domain"/>
    <property type="match status" value="1"/>
</dbReference>
<dbReference type="Proteomes" id="UP000827284">
    <property type="component" value="Unassembled WGS sequence"/>
</dbReference>